<proteinExistence type="predicted"/>
<evidence type="ECO:0000313" key="3">
    <source>
        <dbReference type="EMBL" id="KAK5109265.1"/>
    </source>
</evidence>
<gene>
    <name evidence="3" type="ORF">LTR62_007139</name>
</gene>
<evidence type="ECO:0000256" key="1">
    <source>
        <dbReference type="SAM" id="MobiDB-lite"/>
    </source>
</evidence>
<organism evidence="3 4">
    <name type="scientific">Meristemomyces frigidus</name>
    <dbReference type="NCBI Taxonomy" id="1508187"/>
    <lineage>
        <taxon>Eukaryota</taxon>
        <taxon>Fungi</taxon>
        <taxon>Dikarya</taxon>
        <taxon>Ascomycota</taxon>
        <taxon>Pezizomycotina</taxon>
        <taxon>Dothideomycetes</taxon>
        <taxon>Dothideomycetidae</taxon>
        <taxon>Mycosphaerellales</taxon>
        <taxon>Teratosphaeriaceae</taxon>
        <taxon>Meristemomyces</taxon>
    </lineage>
</organism>
<feature type="region of interest" description="Disordered" evidence="1">
    <location>
        <begin position="574"/>
        <end position="599"/>
    </location>
</feature>
<dbReference type="PANTHER" id="PTHR33112">
    <property type="entry name" value="DOMAIN PROTEIN, PUTATIVE-RELATED"/>
    <property type="match status" value="1"/>
</dbReference>
<sequence>MPASTQTSNPVFGETDGLHAVPPERLNPQWKGERGPSGLCSRCSDTIFSPIVWAHLLGETLTDAHPEDGADYHINFSSLDKVLLNTSGWDTKSGIPGIFLFKMFNSRPSPRHRGPMVDIRMPPQDHTLPIRLLDLAGFEDSETVRLVESNDLVDAGDSVSCVSNSTAFPPRSRLRNTLKTTLSKATRSQKIAEPSVHGSQKPRYAVLSYVWGTHDTKRLIQTNLEDFGHSIAVIDLPQTILDAISLTSALGIRYLWVDSLCILQDSSPDKDLQIPRMSQYYHNAAVVISASGSIDVRMGFLRLPVVNRKVDTEGGPMNLERTPFRIPVHLPDRSVQMLVDAMPMMYNYSREPINKRAWTLQESILPRRLITIPQSGGISMQCLEGESLAGHIVSDPYREMEAFSSPGFMSAGANKTLSELSGVWCGMVQQYTHRSLSFRSDILVAMGAIARVFSAQYMDVMGKYVAGLWHSDLRSGLLWHITSTQPSKPLEQRGYIAPSWSWAASPYPVHFRNTPEIFLPGGDFSNSESYKSMFETRWYCKVISCDVTLRSEADPFGAVTSGVLTVRGPLTALQPTKGRRDRLRDNTEKPSVNGPKPNTEQRVKVMFDSNGFPILHPEESMGTSGQEPLILDNIVSNPDNFVYDTAKPWFWFAVWYAGRGRARGLILEKLSTGDYKRIGFAEYMVDQKHHAEADSHQEQVIRIL</sequence>
<dbReference type="PANTHER" id="PTHR33112:SF16">
    <property type="entry name" value="HETEROKARYON INCOMPATIBILITY DOMAIN-CONTAINING PROTEIN"/>
    <property type="match status" value="1"/>
</dbReference>
<accession>A0AAN7TBT1</accession>
<dbReference type="Pfam" id="PF06985">
    <property type="entry name" value="HET"/>
    <property type="match status" value="1"/>
</dbReference>
<evidence type="ECO:0000313" key="4">
    <source>
        <dbReference type="Proteomes" id="UP001310890"/>
    </source>
</evidence>
<comment type="caution">
    <text evidence="3">The sequence shown here is derived from an EMBL/GenBank/DDBJ whole genome shotgun (WGS) entry which is preliminary data.</text>
</comment>
<name>A0AAN7TBT1_9PEZI</name>
<dbReference type="Proteomes" id="UP001310890">
    <property type="component" value="Unassembled WGS sequence"/>
</dbReference>
<protein>
    <recommendedName>
        <fullName evidence="2">Heterokaryon incompatibility domain-containing protein</fullName>
    </recommendedName>
</protein>
<feature type="region of interest" description="Disordered" evidence="1">
    <location>
        <begin position="1"/>
        <end position="35"/>
    </location>
</feature>
<evidence type="ECO:0000259" key="2">
    <source>
        <dbReference type="Pfam" id="PF06985"/>
    </source>
</evidence>
<dbReference type="InterPro" id="IPR010730">
    <property type="entry name" value="HET"/>
</dbReference>
<dbReference type="AlphaFoldDB" id="A0AAN7TBT1"/>
<feature type="compositionally biased region" description="Polar residues" evidence="1">
    <location>
        <begin position="1"/>
        <end position="10"/>
    </location>
</feature>
<dbReference type="EMBL" id="JAVRRL010000067">
    <property type="protein sequence ID" value="KAK5109265.1"/>
    <property type="molecule type" value="Genomic_DNA"/>
</dbReference>
<reference evidence="3" key="1">
    <citation type="submission" date="2023-08" db="EMBL/GenBank/DDBJ databases">
        <title>Black Yeasts Isolated from many extreme environments.</title>
        <authorList>
            <person name="Coleine C."/>
            <person name="Stajich J.E."/>
            <person name="Selbmann L."/>
        </authorList>
    </citation>
    <scope>NUCLEOTIDE SEQUENCE</scope>
    <source>
        <strain evidence="3">CCFEE 5401</strain>
    </source>
</reference>
<feature type="domain" description="Heterokaryon incompatibility" evidence="2">
    <location>
        <begin position="204"/>
        <end position="362"/>
    </location>
</feature>